<dbReference type="GO" id="GO:0007165">
    <property type="term" value="P:signal transduction"/>
    <property type="evidence" value="ECO:0007669"/>
    <property type="project" value="UniProtKB-KW"/>
</dbReference>
<dbReference type="FunFam" id="1.10.287.950:FF:000001">
    <property type="entry name" value="Methyl-accepting chemotaxis sensory transducer"/>
    <property type="match status" value="1"/>
</dbReference>
<gene>
    <name evidence="10" type="ORF">BTE48_12020</name>
</gene>
<evidence type="ECO:0000256" key="8">
    <source>
        <dbReference type="SAM" id="Phobius"/>
    </source>
</evidence>
<name>A0A1T4P4C1_9GAMM</name>
<dbReference type="PANTHER" id="PTHR32089">
    <property type="entry name" value="METHYL-ACCEPTING CHEMOTAXIS PROTEIN MCPB"/>
    <property type="match status" value="1"/>
</dbReference>
<accession>A0A1T4P4C1</accession>
<dbReference type="PRINTS" id="PR00260">
    <property type="entry name" value="CHEMTRNSDUCR"/>
</dbReference>
<evidence type="ECO:0000256" key="3">
    <source>
        <dbReference type="ARBA" id="ARBA00022989"/>
    </source>
</evidence>
<dbReference type="RefSeq" id="WP_078744971.1">
    <property type="nucleotide sequence ID" value="NZ_FUXG01000007.1"/>
</dbReference>
<dbReference type="PANTHER" id="PTHR32089:SF119">
    <property type="entry name" value="METHYL-ACCEPTING CHEMOTAXIS PROTEIN CTPL"/>
    <property type="match status" value="1"/>
</dbReference>
<dbReference type="EMBL" id="MTSM01000017">
    <property type="protein sequence ID" value="OPX54837.1"/>
    <property type="molecule type" value="Genomic_DNA"/>
</dbReference>
<evidence type="ECO:0000259" key="9">
    <source>
        <dbReference type="PROSITE" id="PS50111"/>
    </source>
</evidence>
<reference evidence="10 11" key="1">
    <citation type="submission" date="2017-01" db="EMBL/GenBank/DDBJ databases">
        <title>Genome Sequencing of a Marine Spirillum, Oceanospirillum multiglobuliferum ATCC 33336, from Japan.</title>
        <authorList>
            <person name="Carney J.G."/>
            <person name="Trachtenberg A.M."/>
            <person name="Rheaume B.A."/>
            <person name="Linnane J.D."/>
            <person name="Pitts N.L."/>
            <person name="Mykles D.L."/>
            <person name="Maclea K.S."/>
        </authorList>
    </citation>
    <scope>NUCLEOTIDE SEQUENCE [LARGE SCALE GENOMIC DNA]</scope>
    <source>
        <strain evidence="10 11">ATCC 33336</strain>
    </source>
</reference>
<keyword evidence="5 7" id="KW-0807">Transducer</keyword>
<dbReference type="SMART" id="SM00283">
    <property type="entry name" value="MA"/>
    <property type="match status" value="1"/>
</dbReference>
<evidence type="ECO:0000313" key="10">
    <source>
        <dbReference type="EMBL" id="OPX54837.1"/>
    </source>
</evidence>
<dbReference type="OrthoDB" id="2489132at2"/>
<evidence type="ECO:0000256" key="5">
    <source>
        <dbReference type="ARBA" id="ARBA00023224"/>
    </source>
</evidence>
<evidence type="ECO:0000256" key="2">
    <source>
        <dbReference type="ARBA" id="ARBA00022692"/>
    </source>
</evidence>
<feature type="transmembrane region" description="Helical" evidence="8">
    <location>
        <begin position="23"/>
        <end position="45"/>
    </location>
</feature>
<protein>
    <recommendedName>
        <fullName evidence="9">Methyl-accepting transducer domain-containing protein</fullName>
    </recommendedName>
</protein>
<evidence type="ECO:0000256" key="1">
    <source>
        <dbReference type="ARBA" id="ARBA00004141"/>
    </source>
</evidence>
<dbReference type="InterPro" id="IPR024478">
    <property type="entry name" value="HlyB_4HB_MCP"/>
</dbReference>
<dbReference type="Gene3D" id="1.10.287.950">
    <property type="entry name" value="Methyl-accepting chemotaxis protein"/>
    <property type="match status" value="1"/>
</dbReference>
<keyword evidence="2 8" id="KW-0812">Transmembrane</keyword>
<dbReference type="GO" id="GO:0006935">
    <property type="term" value="P:chemotaxis"/>
    <property type="evidence" value="ECO:0007669"/>
    <property type="project" value="InterPro"/>
</dbReference>
<dbReference type="CDD" id="cd11386">
    <property type="entry name" value="MCP_signal"/>
    <property type="match status" value="1"/>
</dbReference>
<keyword evidence="3 8" id="KW-1133">Transmembrane helix</keyword>
<dbReference type="Pfam" id="PF12729">
    <property type="entry name" value="4HB_MCP_1"/>
    <property type="match status" value="1"/>
</dbReference>
<dbReference type="GO" id="GO:0016020">
    <property type="term" value="C:membrane"/>
    <property type="evidence" value="ECO:0007669"/>
    <property type="project" value="UniProtKB-SubCell"/>
</dbReference>
<feature type="transmembrane region" description="Helical" evidence="8">
    <location>
        <begin position="203"/>
        <end position="223"/>
    </location>
</feature>
<dbReference type="SUPFAM" id="SSF58104">
    <property type="entry name" value="Methyl-accepting chemotaxis protein (MCP) signaling domain"/>
    <property type="match status" value="1"/>
</dbReference>
<keyword evidence="11" id="KW-1185">Reference proteome</keyword>
<sequence>MTTQTSDSHYDETLKETPFKLRLSLGFMVPLATLLILGIIALWGIKEVSAGLETVYKDRVVPLSSLKVISDDYAVLIIDSINKADNGMITAENAYQKIQQAEQRIQGIWAAYLKTELTPEESQLATEAEILFAVADAAVQQASTQLKNLSGITTHQLSELNGPMYLAVDPVSEKINQLVALQLKVAKQEYLKANAHYAEVRNIIIALLSTAFLGSLAAGIYIITCVSRQLGEEPERVRVLTSRVAKGDLTIPTDHNSHPDSIMVAVSAMAKDLEQVVQNVKNSTQEIATLGTQLHQRTEATRQLLQIQSDETQQISSAMTEMNATVHEVASSATMAAQASHKVEHEMEKGLVVIEKSINSVHHLAAEVNQSALVISKLAEDSEQVETILSVIGGIAEQTNLLALNAAIEAARAGEQGRGFAVVADEVRTLASRTHQSTEQIHTMICRIQEGVASAVKVMRNNEAVAKQSVLLTESTRQSLYEINLSVKTVNDMNTQIASAAEEQSLVSEEIHRNIAAINDITLQSNEAFNEVWQAASNLMSMAENLEAQVSYFKLKPNQ</sequence>
<dbReference type="AlphaFoldDB" id="A0A1T4P4C1"/>
<proteinExistence type="inferred from homology"/>
<dbReference type="STRING" id="64969.SAMN02745127_01354"/>
<organism evidence="10 11">
    <name type="scientific">Oceanospirillum multiglobuliferum</name>
    <dbReference type="NCBI Taxonomy" id="64969"/>
    <lineage>
        <taxon>Bacteria</taxon>
        <taxon>Pseudomonadati</taxon>
        <taxon>Pseudomonadota</taxon>
        <taxon>Gammaproteobacteria</taxon>
        <taxon>Oceanospirillales</taxon>
        <taxon>Oceanospirillaceae</taxon>
        <taxon>Oceanospirillum</taxon>
    </lineage>
</organism>
<evidence type="ECO:0000313" key="11">
    <source>
        <dbReference type="Proteomes" id="UP000191418"/>
    </source>
</evidence>
<evidence type="ECO:0000256" key="4">
    <source>
        <dbReference type="ARBA" id="ARBA00023136"/>
    </source>
</evidence>
<comment type="subcellular location">
    <subcellularLocation>
        <location evidence="1">Membrane</location>
        <topology evidence="1">Multi-pass membrane protein</topology>
    </subcellularLocation>
</comment>
<dbReference type="Proteomes" id="UP000191418">
    <property type="component" value="Unassembled WGS sequence"/>
</dbReference>
<evidence type="ECO:0000256" key="6">
    <source>
        <dbReference type="ARBA" id="ARBA00029447"/>
    </source>
</evidence>
<keyword evidence="4 8" id="KW-0472">Membrane</keyword>
<dbReference type="PROSITE" id="PS50111">
    <property type="entry name" value="CHEMOTAXIS_TRANSDUC_2"/>
    <property type="match status" value="1"/>
</dbReference>
<dbReference type="InterPro" id="IPR004090">
    <property type="entry name" value="Chemotax_Me-accpt_rcpt"/>
</dbReference>
<dbReference type="GO" id="GO:0004888">
    <property type="term" value="F:transmembrane signaling receptor activity"/>
    <property type="evidence" value="ECO:0007669"/>
    <property type="project" value="InterPro"/>
</dbReference>
<feature type="domain" description="Methyl-accepting transducer" evidence="9">
    <location>
        <begin position="283"/>
        <end position="519"/>
    </location>
</feature>
<dbReference type="InterPro" id="IPR004089">
    <property type="entry name" value="MCPsignal_dom"/>
</dbReference>
<dbReference type="Pfam" id="PF00015">
    <property type="entry name" value="MCPsignal"/>
    <property type="match status" value="1"/>
</dbReference>
<comment type="caution">
    <text evidence="10">The sequence shown here is derived from an EMBL/GenBank/DDBJ whole genome shotgun (WGS) entry which is preliminary data.</text>
</comment>
<comment type="similarity">
    <text evidence="6">Belongs to the methyl-accepting chemotaxis (MCP) protein family.</text>
</comment>
<evidence type="ECO:0000256" key="7">
    <source>
        <dbReference type="PROSITE-ProRule" id="PRU00284"/>
    </source>
</evidence>